<keyword evidence="7 8" id="KW-0131">Cell cycle</keyword>
<accession>A0A9X4IBR0</accession>
<evidence type="ECO:0000313" key="11">
    <source>
        <dbReference type="EMBL" id="WWY04052.1"/>
    </source>
</evidence>
<dbReference type="InterPro" id="IPR011922">
    <property type="entry name" value="Cell_div_FtsL"/>
</dbReference>
<dbReference type="RefSeq" id="WP_274585721.1">
    <property type="nucleotide sequence ID" value="NZ_CP145811.1"/>
</dbReference>
<sequence length="87" mass="9731">MNKVNIILLAVAFASAMTVVTVKNQTRLRFSELDRAQKAEIQLEQDYARLQLAQAKLANTRLIKAAAKRQKLQPPIAADTKIITVKQ</sequence>
<dbReference type="Pfam" id="PF04999">
    <property type="entry name" value="FtsL"/>
    <property type="match status" value="1"/>
</dbReference>
<dbReference type="Proteomes" id="UP001149607">
    <property type="component" value="Chromosome"/>
</dbReference>
<protein>
    <recommendedName>
        <fullName evidence="8 9">Cell division protein FtsL</fullName>
    </recommendedName>
</protein>
<reference evidence="11" key="2">
    <citation type="submission" date="2024-02" db="EMBL/GenBank/DDBJ databases">
        <title>Neisseria leonii sp. nov.</title>
        <authorList>
            <person name="Boutroux M."/>
            <person name="Favre-Rochex S."/>
            <person name="Gorgette O."/>
            <person name="Touak G."/>
            <person name="Muhle E."/>
            <person name="Chesneau O."/>
            <person name="Clermont D."/>
            <person name="Rahi P."/>
        </authorList>
    </citation>
    <scope>NUCLEOTIDE SEQUENCE</scope>
    <source>
        <strain evidence="11">51.81</strain>
    </source>
</reference>
<keyword evidence="2 8" id="KW-1003">Cell membrane</keyword>
<dbReference type="GO" id="GO:0043093">
    <property type="term" value="P:FtsZ-dependent cytokinesis"/>
    <property type="evidence" value="ECO:0007669"/>
    <property type="project" value="UniProtKB-UniRule"/>
</dbReference>
<dbReference type="GO" id="GO:0005886">
    <property type="term" value="C:plasma membrane"/>
    <property type="evidence" value="ECO:0007669"/>
    <property type="project" value="UniProtKB-SubCell"/>
</dbReference>
<evidence type="ECO:0000256" key="1">
    <source>
        <dbReference type="ARBA" id="ARBA00004401"/>
    </source>
</evidence>
<dbReference type="EMBL" id="JAPQFL010000008">
    <property type="protein sequence ID" value="MDD9328675.1"/>
    <property type="molecule type" value="Genomic_DNA"/>
</dbReference>
<organism evidence="10">
    <name type="scientific">Neisseria leonii</name>
    <dbReference type="NCBI Taxonomy" id="2995413"/>
    <lineage>
        <taxon>Bacteria</taxon>
        <taxon>Pseudomonadati</taxon>
        <taxon>Pseudomonadota</taxon>
        <taxon>Betaproteobacteria</taxon>
        <taxon>Neisseriales</taxon>
        <taxon>Neisseriaceae</taxon>
        <taxon>Neisseria</taxon>
    </lineage>
</organism>
<dbReference type="NCBIfam" id="TIGR02209">
    <property type="entry name" value="ftsL_broad"/>
    <property type="match status" value="1"/>
</dbReference>
<evidence type="ECO:0000313" key="10">
    <source>
        <dbReference type="EMBL" id="MDD9328675.1"/>
    </source>
</evidence>
<keyword evidence="12" id="KW-1185">Reference proteome</keyword>
<gene>
    <name evidence="8 10" type="primary">ftsL</name>
    <name evidence="10" type="ORF">ORY91_002113</name>
    <name evidence="11" type="ORF">V9W64_04860</name>
</gene>
<evidence type="ECO:0000256" key="7">
    <source>
        <dbReference type="ARBA" id="ARBA00023306"/>
    </source>
</evidence>
<evidence type="ECO:0000256" key="2">
    <source>
        <dbReference type="ARBA" id="ARBA00022475"/>
    </source>
</evidence>
<comment type="function">
    <text evidence="8">Essential cell division protein. May link together the upstream cell division proteins, which are predominantly cytoplasmic, with the downstream cell division proteins, which are predominantly periplasmic.</text>
</comment>
<comment type="subcellular location">
    <subcellularLocation>
        <location evidence="8">Cell inner membrane</location>
        <topology evidence="8">Single-pass type II membrane protein</topology>
    </subcellularLocation>
    <subcellularLocation>
        <location evidence="1">Cell membrane</location>
        <topology evidence="1">Single-pass type II membrane protein</topology>
    </subcellularLocation>
    <text evidence="8">Localizes to the division septum where it forms a ring structure.</text>
</comment>
<keyword evidence="6 8" id="KW-0472">Membrane</keyword>
<dbReference type="EMBL" id="CP146598">
    <property type="protein sequence ID" value="WWY04052.1"/>
    <property type="molecule type" value="Genomic_DNA"/>
</dbReference>
<comment type="similarity">
    <text evidence="8">Belongs to the FtsL family.</text>
</comment>
<evidence type="ECO:0000256" key="6">
    <source>
        <dbReference type="ARBA" id="ARBA00023136"/>
    </source>
</evidence>
<keyword evidence="5 8" id="KW-1133">Transmembrane helix</keyword>
<evidence type="ECO:0000313" key="12">
    <source>
        <dbReference type="Proteomes" id="UP001149607"/>
    </source>
</evidence>
<keyword evidence="4 8" id="KW-0812">Transmembrane</keyword>
<comment type="subunit">
    <text evidence="8">Part of a complex composed of FtsB, FtsL and FtsQ.</text>
</comment>
<proteinExistence type="inferred from homology"/>
<evidence type="ECO:0000256" key="5">
    <source>
        <dbReference type="ARBA" id="ARBA00022989"/>
    </source>
</evidence>
<dbReference type="AlphaFoldDB" id="A0A9X4IBR0"/>
<dbReference type="HAMAP" id="MF_00910">
    <property type="entry name" value="FtsL"/>
    <property type="match status" value="1"/>
</dbReference>
<dbReference type="GO" id="GO:0032153">
    <property type="term" value="C:cell division site"/>
    <property type="evidence" value="ECO:0007669"/>
    <property type="project" value="UniProtKB-UniRule"/>
</dbReference>
<keyword evidence="3 8" id="KW-0132">Cell division</keyword>
<evidence type="ECO:0000256" key="8">
    <source>
        <dbReference type="HAMAP-Rule" id="MF_00910"/>
    </source>
</evidence>
<evidence type="ECO:0000256" key="4">
    <source>
        <dbReference type="ARBA" id="ARBA00022692"/>
    </source>
</evidence>
<evidence type="ECO:0000256" key="9">
    <source>
        <dbReference type="NCBIfam" id="TIGR02209"/>
    </source>
</evidence>
<reference evidence="10" key="1">
    <citation type="submission" date="2022-10" db="EMBL/GenBank/DDBJ databases">
        <authorList>
            <person name="Boutroux M."/>
        </authorList>
    </citation>
    <scope>NUCLEOTIDE SEQUENCE</scope>
    <source>
        <strain evidence="10">51.81</strain>
    </source>
</reference>
<keyword evidence="8" id="KW-0997">Cell inner membrane</keyword>
<evidence type="ECO:0000256" key="3">
    <source>
        <dbReference type="ARBA" id="ARBA00022618"/>
    </source>
</evidence>
<name>A0A9X4IBR0_9NEIS</name>